<comment type="caution">
    <text evidence="1">The sequence shown here is derived from an EMBL/GenBank/DDBJ whole genome shotgun (WGS) entry which is preliminary data.</text>
</comment>
<proteinExistence type="predicted"/>
<dbReference type="Proteomes" id="UP001375539">
    <property type="component" value="Unassembled WGS sequence"/>
</dbReference>
<accession>A0ACC6QPD9</accession>
<protein>
    <submittedName>
        <fullName evidence="1">ABC transporter substrate-binding protein</fullName>
    </submittedName>
</protein>
<gene>
    <name evidence="1" type="ORF">WKI58_26845</name>
</gene>
<sequence>MITTAPHLTRRPKGLPRPRRVLRLLVASGIVASALAVAPPHPQASADARAVTTETDGKVGKDGKDGKDGADNVLTVAVSQSVDSLSPFLAQRLVSTSVHRLVYEYLTNYDAKDARPIPGLATAWTPSADKLTWTYTIRKNSTWSDGRPVTSADAAWTFNKMMTDPNAATANGSFTANFRKVTAPDPETLVIELKKPQANMTALDVPIVPKHVWEKVGDFSKFNNDKQFPVVGNGPFVLTDFKVDQYIRFRPNKTFWRGAPKFDELVFRYYKDGDAAVAALRKGEVSFVPNLTPAQAAALENAENIKVNDAPGRRFFALATNPGARARNGGRFGSGHPALLDPVVRKALFHAVDRKTIVDKVFRGHAVEGEGYIPPRFGPYFWKPDTTRRIAYDPAMAAALLDRAGYRKNSSGKRVGKDGKALDFRILCHATDPNDKAIGKYLQEWWGALGVGLKVDCLDNVSDPWLKGDYDLAFDGWSVNPDPDFVLSIHTCSALPATPRDTGATDNFICDKQFDELYAQQAVEYDATRRSALVRQMQSRLYDTGFMNVMAYPNALEAYRTDQIKSITTMPEAAGNLYGQDGYWSWWSAEPAAAGGSSSGGGGSSAAVAIGIGVSVVLVIAVGVLTSRRRRASADDRE</sequence>
<evidence type="ECO:0000313" key="2">
    <source>
        <dbReference type="Proteomes" id="UP001375539"/>
    </source>
</evidence>
<name>A0ACC6QPD9_9ACTN</name>
<evidence type="ECO:0000313" key="1">
    <source>
        <dbReference type="EMBL" id="MEJ8660104.1"/>
    </source>
</evidence>
<dbReference type="EMBL" id="JBBKAI010000002">
    <property type="protein sequence ID" value="MEJ8660104.1"/>
    <property type="molecule type" value="Genomic_DNA"/>
</dbReference>
<keyword evidence="2" id="KW-1185">Reference proteome</keyword>
<reference evidence="1" key="1">
    <citation type="submission" date="2024-03" db="EMBL/GenBank/DDBJ databases">
        <title>Novel Streptomyces species of biotechnological and ecological value are a feature of Machair soil.</title>
        <authorList>
            <person name="Prole J.R."/>
            <person name="Goodfellow M."/>
            <person name="Allenby N."/>
            <person name="Ward A.C."/>
        </authorList>
    </citation>
    <scope>NUCLEOTIDE SEQUENCE</scope>
    <source>
        <strain evidence="1">MS1.AVA.4</strain>
    </source>
</reference>
<organism evidence="1 2">
    <name type="scientific">Streptomyces pratisoli</name>
    <dbReference type="NCBI Taxonomy" id="3139917"/>
    <lineage>
        <taxon>Bacteria</taxon>
        <taxon>Bacillati</taxon>
        <taxon>Actinomycetota</taxon>
        <taxon>Actinomycetes</taxon>
        <taxon>Kitasatosporales</taxon>
        <taxon>Streptomycetaceae</taxon>
        <taxon>Streptomyces</taxon>
    </lineage>
</organism>